<sequence length="797" mass="87808">MKKAELVLIPIPAVGHIVSAVEIAKLLVQRDDRLSTTIFIYPARNPITTKYNESLAASTLPDRLRVIILPSAESSDTKPHNQFITSVYDGQKPLVREYVSKIKTKSELSPDSPQFAGFIFDAFATGLKDLANEFDVPWYAFSASDAAYLGCLLHLKALHDERGVDLSELGNSDAELEIPSLANSFPVKCLPLSSLEKETLPVVLEIAGGLTEAKGILINTFLELEPHAVKSLSNGKTPPVYPVGPIVKHEGNGRDVGSDGSKNYRDIMEWLDDQAPSSVLFLCFGSRGSFRSEQVKEIACALERSGHRFLWSLLKPSPSGQLKSPSDYENLQEVLPEGFLDRTAKIGKVIGWAPQVDILAHQAVGGFASHCGWNSILESVWFGVPIATWPLYAEQQFNAFYMVIELGLGVEIKMDYTMNFQGDDEIIVNADDIMKAIKHIMEEDKEIRKKVKEMSRISSKTAPNDTNSEEYKVWEDENCLIKSWLLDAMNKDIRSIFLCLPTAKEIWDMAKQTYLVSQDASKSYQLYCEVISIRQNGGSIISYWGKLQKLWQEIDAIDDCAMSCKADIEIYTTKVNSQLVYIFLAGLDSSLDGVRGRVLATIPLPNLQVTYAMVCVEANRQDAMMGGISTDGTAMATRRISTRQDNKKGTRKCTHCNGDNHVVDTCFKLHGYPKWHPKSKKTFANTSLQQQPVSSAAGLIAQTGMISIALSSPSCTKNSEWIIDTGANDHMTCDSSNFSSLSPSHSILAITNANGVSSPVTGVDNVHVSSTFSLSNVLTYIPRRGLAVVGNEEDCTI</sequence>
<evidence type="ECO:0000259" key="6">
    <source>
        <dbReference type="Pfam" id="PF22936"/>
    </source>
</evidence>
<comment type="catalytic activity">
    <reaction evidence="5">
        <text>an anthocyanidin + UDP-alpha-D-glucose + H(+) = an anthocyanidin 3-O-beta-D-glucoside + UDP</text>
        <dbReference type="Rhea" id="RHEA:20093"/>
        <dbReference type="ChEBI" id="CHEBI:15378"/>
        <dbReference type="ChEBI" id="CHEBI:16307"/>
        <dbReference type="ChEBI" id="CHEBI:58223"/>
        <dbReference type="ChEBI" id="CHEBI:58885"/>
        <dbReference type="ChEBI" id="CHEBI:143576"/>
        <dbReference type="EC" id="2.4.1.115"/>
    </reaction>
</comment>
<dbReference type="FunFam" id="3.40.50.2000:FF:000056">
    <property type="entry name" value="Glycosyltransferase"/>
    <property type="match status" value="1"/>
</dbReference>
<name>A0A8X7ZJE0_POPTO</name>
<dbReference type="InterPro" id="IPR050481">
    <property type="entry name" value="UDP-glycosyltransf_plant"/>
</dbReference>
<dbReference type="PANTHER" id="PTHR48048:SF45">
    <property type="entry name" value="GLYCOSYLTRANSFERASE"/>
    <property type="match status" value="1"/>
</dbReference>
<evidence type="ECO:0000256" key="2">
    <source>
        <dbReference type="ARBA" id="ARBA00009995"/>
    </source>
</evidence>
<dbReference type="EC" id="2.4.1.115" evidence="3"/>
<dbReference type="InterPro" id="IPR002213">
    <property type="entry name" value="UDP_glucos_trans"/>
</dbReference>
<comment type="caution">
    <text evidence="7">The sequence shown here is derived from an EMBL/GenBank/DDBJ whole genome shotgun (WGS) entry which is preliminary data.</text>
</comment>
<dbReference type="Pfam" id="PF22936">
    <property type="entry name" value="Pol_BBD"/>
    <property type="match status" value="1"/>
</dbReference>
<accession>A0A8X7ZJE0</accession>
<dbReference type="EMBL" id="JAAWWB010000011">
    <property type="protein sequence ID" value="KAG6770984.1"/>
    <property type="molecule type" value="Genomic_DNA"/>
</dbReference>
<reference evidence="7" key="1">
    <citation type="journal article" date="2020" name="bioRxiv">
        <title>Hybrid origin of Populus tomentosa Carr. identified through genome sequencing and phylogenomic analysis.</title>
        <authorList>
            <person name="An X."/>
            <person name="Gao K."/>
            <person name="Chen Z."/>
            <person name="Li J."/>
            <person name="Yang X."/>
            <person name="Yang X."/>
            <person name="Zhou J."/>
            <person name="Guo T."/>
            <person name="Zhao T."/>
            <person name="Huang S."/>
            <person name="Miao D."/>
            <person name="Khan W.U."/>
            <person name="Rao P."/>
            <person name="Ye M."/>
            <person name="Lei B."/>
            <person name="Liao W."/>
            <person name="Wang J."/>
            <person name="Ji L."/>
            <person name="Li Y."/>
            <person name="Guo B."/>
            <person name="Mustafa N.S."/>
            <person name="Li S."/>
            <person name="Yun Q."/>
            <person name="Keller S.R."/>
            <person name="Mao J."/>
            <person name="Zhang R."/>
            <person name="Strauss S.H."/>
        </authorList>
    </citation>
    <scope>NUCLEOTIDE SEQUENCE</scope>
    <source>
        <strain evidence="7">GM15</strain>
        <tissue evidence="7">Leaf</tissue>
    </source>
</reference>
<evidence type="ECO:0000256" key="5">
    <source>
        <dbReference type="ARBA" id="ARBA00047606"/>
    </source>
</evidence>
<gene>
    <name evidence="7" type="ORF">POTOM_022327</name>
</gene>
<dbReference type="OrthoDB" id="5835829at2759"/>
<keyword evidence="4" id="KW-0808">Transferase</keyword>
<dbReference type="PANTHER" id="PTHR48048">
    <property type="entry name" value="GLYCOSYLTRANSFERASE"/>
    <property type="match status" value="1"/>
</dbReference>
<dbReference type="Proteomes" id="UP000886885">
    <property type="component" value="Chromosome 6A"/>
</dbReference>
<dbReference type="AlphaFoldDB" id="A0A8X7ZJE0"/>
<comment type="pathway">
    <text evidence="1">Pigment biosynthesis; anthocyanin biosynthesis.</text>
</comment>
<evidence type="ECO:0000256" key="3">
    <source>
        <dbReference type="ARBA" id="ARBA00012585"/>
    </source>
</evidence>
<evidence type="ECO:0000256" key="1">
    <source>
        <dbReference type="ARBA" id="ARBA00004935"/>
    </source>
</evidence>
<evidence type="ECO:0000313" key="7">
    <source>
        <dbReference type="EMBL" id="KAG6770984.1"/>
    </source>
</evidence>
<keyword evidence="8" id="KW-1185">Reference proteome</keyword>
<feature type="domain" description="Retrovirus-related Pol polyprotein from transposon TNT 1-94-like beta-barrel" evidence="6">
    <location>
        <begin position="721"/>
        <end position="782"/>
    </location>
</feature>
<comment type="similarity">
    <text evidence="2">Belongs to the UDP-glycosyltransferase family.</text>
</comment>
<evidence type="ECO:0000313" key="8">
    <source>
        <dbReference type="Proteomes" id="UP000886885"/>
    </source>
</evidence>
<dbReference type="InterPro" id="IPR054722">
    <property type="entry name" value="PolX-like_BBD"/>
</dbReference>
<proteinExistence type="inferred from homology"/>
<organism evidence="7 8">
    <name type="scientific">Populus tomentosa</name>
    <name type="common">Chinese white poplar</name>
    <dbReference type="NCBI Taxonomy" id="118781"/>
    <lineage>
        <taxon>Eukaryota</taxon>
        <taxon>Viridiplantae</taxon>
        <taxon>Streptophyta</taxon>
        <taxon>Embryophyta</taxon>
        <taxon>Tracheophyta</taxon>
        <taxon>Spermatophyta</taxon>
        <taxon>Magnoliopsida</taxon>
        <taxon>eudicotyledons</taxon>
        <taxon>Gunneridae</taxon>
        <taxon>Pentapetalae</taxon>
        <taxon>rosids</taxon>
        <taxon>fabids</taxon>
        <taxon>Malpighiales</taxon>
        <taxon>Salicaceae</taxon>
        <taxon>Saliceae</taxon>
        <taxon>Populus</taxon>
    </lineage>
</organism>
<protein>
    <recommendedName>
        <fullName evidence="3">anthocyanidin 3-O-glucosyltransferase</fullName>
        <ecNumber evidence="3">2.4.1.115</ecNumber>
    </recommendedName>
</protein>
<dbReference type="Pfam" id="PF00201">
    <property type="entry name" value="UDPGT"/>
    <property type="match status" value="1"/>
</dbReference>
<dbReference type="GO" id="GO:0047213">
    <property type="term" value="F:anthocyanidin 3-O-glucosyltransferase activity"/>
    <property type="evidence" value="ECO:0007669"/>
    <property type="project" value="UniProtKB-EC"/>
</dbReference>
<evidence type="ECO:0000256" key="4">
    <source>
        <dbReference type="ARBA" id="ARBA00022679"/>
    </source>
</evidence>
<dbReference type="CDD" id="cd03784">
    <property type="entry name" value="GT1_Gtf-like"/>
    <property type="match status" value="1"/>
</dbReference>